<evidence type="ECO:0000256" key="2">
    <source>
        <dbReference type="ARBA" id="ARBA00022801"/>
    </source>
</evidence>
<proteinExistence type="inferred from homology"/>
<keyword evidence="6" id="KW-1185">Reference proteome</keyword>
<accession>A0A4R8W8W6</accession>
<protein>
    <submittedName>
        <fullName evidence="5">Phospholipase</fullName>
    </submittedName>
</protein>
<dbReference type="InterPro" id="IPR003140">
    <property type="entry name" value="PLipase/COase/thioEstase"/>
</dbReference>
<comment type="caution">
    <text evidence="5">The sequence shown here is derived from an EMBL/GenBank/DDBJ whole genome shotgun (WGS) entry which is preliminary data.</text>
</comment>
<keyword evidence="2" id="KW-0378">Hydrolase</keyword>
<feature type="domain" description="Phospholipase/carboxylesterase/thioesterase" evidence="4">
    <location>
        <begin position="61"/>
        <end position="252"/>
    </location>
</feature>
<dbReference type="SUPFAM" id="SSF53474">
    <property type="entry name" value="alpha/beta-Hydrolases"/>
    <property type="match status" value="1"/>
</dbReference>
<dbReference type="PANTHER" id="PTHR10655:SF17">
    <property type="entry name" value="LYSOPHOSPHOLIPASE-LIKE PROTEIN 1"/>
    <property type="match status" value="1"/>
</dbReference>
<gene>
    <name evidence="5" type="ORF">E3O32_07975</name>
</gene>
<dbReference type="Pfam" id="PF02230">
    <property type="entry name" value="Abhydrolase_2"/>
    <property type="match status" value="1"/>
</dbReference>
<dbReference type="AlphaFoldDB" id="A0A4R8W8W6"/>
<dbReference type="Proteomes" id="UP000297643">
    <property type="component" value="Unassembled WGS sequence"/>
</dbReference>
<comment type="similarity">
    <text evidence="1">Belongs to the AB hydrolase superfamily. AB hydrolase 2 family.</text>
</comment>
<dbReference type="InterPro" id="IPR029058">
    <property type="entry name" value="AB_hydrolase_fold"/>
</dbReference>
<reference evidence="5 6" key="1">
    <citation type="submission" date="2019-03" db="EMBL/GenBank/DDBJ databases">
        <title>Genomics of glacier-inhabiting Cryobacterium strains.</title>
        <authorList>
            <person name="Liu Q."/>
            <person name="Xin Y.-H."/>
        </authorList>
    </citation>
    <scope>NUCLEOTIDE SEQUENCE [LARGE SCALE GENOMIC DNA]</scope>
    <source>
        <strain evidence="5 6">RHLT2-21</strain>
    </source>
</reference>
<sequence>MGNNEEGHPERTEPQRTEPTEDRTEPKRIEPTEEPTEPERIEAIDPDAVLWSSGPADRGGRPLLLILHGYGSHEGDLFSLAPHLPLHPVIAALRAPLSAGPGWAWFPIGAAGATVNPGAPSADALTAAAAGVLAWLDALPEQPTSVGLLGFSQGGAMALQLLRQAPDRFAFAVQLSGFVGRSEHPGDARLAELRLPVFWGRGTADPVIPQDAIERTQAWLPGHSELTERIYEGMGHSISQAELGEIVGFLRAQYARLAA</sequence>
<dbReference type="RefSeq" id="WP_134508321.1">
    <property type="nucleotide sequence ID" value="NZ_SOFM01000021.1"/>
</dbReference>
<evidence type="ECO:0000259" key="4">
    <source>
        <dbReference type="Pfam" id="PF02230"/>
    </source>
</evidence>
<dbReference type="Gene3D" id="3.40.50.1820">
    <property type="entry name" value="alpha/beta hydrolase"/>
    <property type="match status" value="1"/>
</dbReference>
<organism evidence="5 6">
    <name type="scientific">Cryobacterium mannosilyticum</name>
    <dbReference type="NCBI Taxonomy" id="1259190"/>
    <lineage>
        <taxon>Bacteria</taxon>
        <taxon>Bacillati</taxon>
        <taxon>Actinomycetota</taxon>
        <taxon>Actinomycetes</taxon>
        <taxon>Micrococcales</taxon>
        <taxon>Microbacteriaceae</taxon>
        <taxon>Cryobacterium</taxon>
    </lineage>
</organism>
<evidence type="ECO:0000256" key="1">
    <source>
        <dbReference type="ARBA" id="ARBA00006499"/>
    </source>
</evidence>
<dbReference type="GO" id="GO:0016787">
    <property type="term" value="F:hydrolase activity"/>
    <property type="evidence" value="ECO:0007669"/>
    <property type="project" value="UniProtKB-KW"/>
</dbReference>
<name>A0A4R8W8W6_9MICO</name>
<evidence type="ECO:0000256" key="3">
    <source>
        <dbReference type="SAM" id="MobiDB-lite"/>
    </source>
</evidence>
<dbReference type="InterPro" id="IPR050565">
    <property type="entry name" value="LYPA1-2/EST-like"/>
</dbReference>
<dbReference type="PANTHER" id="PTHR10655">
    <property type="entry name" value="LYSOPHOSPHOLIPASE-RELATED"/>
    <property type="match status" value="1"/>
</dbReference>
<evidence type="ECO:0000313" key="5">
    <source>
        <dbReference type="EMBL" id="TFC04642.1"/>
    </source>
</evidence>
<evidence type="ECO:0000313" key="6">
    <source>
        <dbReference type="Proteomes" id="UP000297643"/>
    </source>
</evidence>
<feature type="region of interest" description="Disordered" evidence="3">
    <location>
        <begin position="1"/>
        <end position="42"/>
    </location>
</feature>
<dbReference type="EMBL" id="SOFM01000021">
    <property type="protein sequence ID" value="TFC04642.1"/>
    <property type="molecule type" value="Genomic_DNA"/>
</dbReference>